<keyword evidence="1" id="KW-0472">Membrane</keyword>
<proteinExistence type="predicted"/>
<gene>
    <name evidence="2" type="ORF">MACK_000136</name>
</gene>
<evidence type="ECO:0000313" key="3">
    <source>
        <dbReference type="Proteomes" id="UP000244811"/>
    </source>
</evidence>
<feature type="transmembrane region" description="Helical" evidence="1">
    <location>
        <begin position="684"/>
        <end position="708"/>
    </location>
</feature>
<dbReference type="EMBL" id="CP056069">
    <property type="protein sequence ID" value="UKK00068.2"/>
    <property type="molecule type" value="Genomic_DNA"/>
</dbReference>
<dbReference type="Proteomes" id="UP000244811">
    <property type="component" value="Chromosome 1"/>
</dbReference>
<reference evidence="2" key="1">
    <citation type="submission" date="2022-07" db="EMBL/GenBank/DDBJ databases">
        <title>Evaluation of T. orientalis genome assembly methods using nanopore sequencing and analysis of variation between genomes.</title>
        <authorList>
            <person name="Yam J."/>
            <person name="Micallef M.L."/>
            <person name="Liu M."/>
            <person name="Djordjevic S.P."/>
            <person name="Bogema D.R."/>
            <person name="Jenkins C."/>
        </authorList>
    </citation>
    <scope>NUCLEOTIDE SEQUENCE</scope>
    <source>
        <strain evidence="2">Goon Nure</strain>
    </source>
</reference>
<keyword evidence="1" id="KW-1133">Transmembrane helix</keyword>
<evidence type="ECO:0008006" key="4">
    <source>
        <dbReference type="Google" id="ProtNLM"/>
    </source>
</evidence>
<name>A0A976QWE0_THEOR</name>
<keyword evidence="1" id="KW-0812">Transmembrane</keyword>
<sequence>MNISRNVLSKTIFSTQNFFCDRRVNIVTRIRSFTKRIRQHCKIYNKVTYENSNELDKVTINKLQNDTVDYFGTSKFLIEELVHKCSFLSNHDLVLTLHYLTSIKKPLIRVCSSKEVFSQDCCTYDENEKIISKLLYKCKKTILNHLIESDTNKTLTAIQRYYLIIALQKECDLVTSKDWLQLYENISYTLTSNLVNKYKTNEIANLLLIYDQISRYTYKRHKANDKKFNNTDHKTINDEYRSQEGNSKVQMIESSRISMVNEYSSITTVHESLKERRKYDPFHLDFVNICIHKMENCLEELKPEKIIKILYLINTREHYSNNFFQNTIIHLESNKILKVLKTKQVMGLLNIYSKAYKEQAFRYIENYIHDNNLCFKQLFLLEEVDKLDKPGDLNYNIENKLEKYEVEFGKIDENKTKFNKIESLAICAKILIMECVGRISDIDPAIFRNIKGFPDRITENFEKEYEWKDIIELLGRRLTDIHNSSTHSEPEVYMSFINIVHEKIIVFYPDPVPKIHNRTVERLKGQIFKRVKKSKNGVKDIKLEGYSLHFLSDNTKTTGALLITIGENYPTRFANSLLSELVKLVLTNGYKKNDTNYGLQNQLKLDLAQIFTKFDKVVETDGVTLVKIKTDYAKAKVDQSLQEVFKSVGNVKILQESSVKLADKSQGMLESSKKLNTSYRNRRLFAIIGITCGSIAVVGIAIGLTIYFTKKA</sequence>
<dbReference type="AlphaFoldDB" id="A0A976QWE0"/>
<evidence type="ECO:0000256" key="1">
    <source>
        <dbReference type="SAM" id="Phobius"/>
    </source>
</evidence>
<protein>
    <recommendedName>
        <fullName evidence="4">Synaptobrevin</fullName>
    </recommendedName>
</protein>
<accession>A0A976QWE0</accession>
<organism evidence="2 3">
    <name type="scientific">Theileria orientalis</name>
    <dbReference type="NCBI Taxonomy" id="68886"/>
    <lineage>
        <taxon>Eukaryota</taxon>
        <taxon>Sar</taxon>
        <taxon>Alveolata</taxon>
        <taxon>Apicomplexa</taxon>
        <taxon>Aconoidasida</taxon>
        <taxon>Piroplasmida</taxon>
        <taxon>Theileriidae</taxon>
        <taxon>Theileria</taxon>
    </lineage>
</organism>
<evidence type="ECO:0000313" key="2">
    <source>
        <dbReference type="EMBL" id="UKK00068.2"/>
    </source>
</evidence>